<sequence>MMSKHSEQKALKSVLAEMDRQDAKWGADREHHPYVWSAILGEEVGEFSQAILHDDFGGTHADTARAEMVQVAAVALQIIEYYDRMGYPE</sequence>
<organism evidence="1 2">
    <name type="scientific">Serratia proteamaculans</name>
    <dbReference type="NCBI Taxonomy" id="28151"/>
    <lineage>
        <taxon>Bacteria</taxon>
        <taxon>Pseudomonadati</taxon>
        <taxon>Pseudomonadota</taxon>
        <taxon>Gammaproteobacteria</taxon>
        <taxon>Enterobacterales</taxon>
        <taxon>Yersiniaceae</taxon>
        <taxon>Serratia</taxon>
    </lineage>
</organism>
<name>A0A5Q2VGU3_SERPR</name>
<dbReference type="InterPro" id="IPR044548">
    <property type="entry name" value="AF0060_NTP-PPase_MazG-like"/>
</dbReference>
<reference evidence="1 2" key="1">
    <citation type="submission" date="2019-11" db="EMBL/GenBank/DDBJ databases">
        <title>The Phosphoenolpyruvate Phosphotransferase System Regulates Serratia proteamaculans 336X Biofilm Formation and Wheat Roots colonization.</title>
        <authorList>
            <person name="Liu F."/>
        </authorList>
    </citation>
    <scope>NUCLEOTIDE SEQUENCE [LARGE SCALE GENOMIC DNA]</scope>
    <source>
        <strain evidence="1 2">336X</strain>
    </source>
</reference>
<proteinExistence type="predicted"/>
<gene>
    <name evidence="1" type="ORF">GHV41_22190</name>
</gene>
<dbReference type="EMBL" id="CP045913">
    <property type="protein sequence ID" value="QGH63386.1"/>
    <property type="molecule type" value="Genomic_DNA"/>
</dbReference>
<dbReference type="CDD" id="cd11533">
    <property type="entry name" value="NTP-PPase_Af0060_like"/>
    <property type="match status" value="1"/>
</dbReference>
<accession>A0A5Q2VGU3</accession>
<evidence type="ECO:0000313" key="2">
    <source>
        <dbReference type="Proteomes" id="UP000381260"/>
    </source>
</evidence>
<dbReference type="AlphaFoldDB" id="A0A5Q2VGU3"/>
<protein>
    <submittedName>
        <fullName evidence="1">Uncharacterized protein</fullName>
    </submittedName>
</protein>
<evidence type="ECO:0000313" key="1">
    <source>
        <dbReference type="EMBL" id="QGH63386.1"/>
    </source>
</evidence>
<dbReference type="Proteomes" id="UP000381260">
    <property type="component" value="Chromosome"/>
</dbReference>